<proteinExistence type="predicted"/>
<evidence type="ECO:0000256" key="1">
    <source>
        <dbReference type="SAM" id="Phobius"/>
    </source>
</evidence>
<organism evidence="2 3">
    <name type="scientific">Nezara viridula</name>
    <name type="common">Southern green stink bug</name>
    <name type="synonym">Cimex viridulus</name>
    <dbReference type="NCBI Taxonomy" id="85310"/>
    <lineage>
        <taxon>Eukaryota</taxon>
        <taxon>Metazoa</taxon>
        <taxon>Ecdysozoa</taxon>
        <taxon>Arthropoda</taxon>
        <taxon>Hexapoda</taxon>
        <taxon>Insecta</taxon>
        <taxon>Pterygota</taxon>
        <taxon>Neoptera</taxon>
        <taxon>Paraneoptera</taxon>
        <taxon>Hemiptera</taxon>
        <taxon>Heteroptera</taxon>
        <taxon>Panheteroptera</taxon>
        <taxon>Pentatomomorpha</taxon>
        <taxon>Pentatomoidea</taxon>
        <taxon>Pentatomidae</taxon>
        <taxon>Pentatominae</taxon>
        <taxon>Nezara</taxon>
    </lineage>
</organism>
<keyword evidence="1" id="KW-1133">Transmembrane helix</keyword>
<dbReference type="Proteomes" id="UP001152798">
    <property type="component" value="Chromosome 5"/>
</dbReference>
<accession>A0A9P0HJM6</accession>
<gene>
    <name evidence="2" type="ORF">NEZAVI_LOCUS11654</name>
</gene>
<keyword evidence="1" id="KW-0812">Transmembrane</keyword>
<keyword evidence="1" id="KW-0472">Membrane</keyword>
<dbReference type="EMBL" id="OV725081">
    <property type="protein sequence ID" value="CAH1402964.1"/>
    <property type="molecule type" value="Genomic_DNA"/>
</dbReference>
<evidence type="ECO:0000313" key="2">
    <source>
        <dbReference type="EMBL" id="CAH1402964.1"/>
    </source>
</evidence>
<sequence length="229" mass="25285">MQPRSFLTAARPRELTGESAGYLGGPPWQRSRTGDKGCVSYTTCAWLRCVGPAVAVNSGTGFDSSVVAAVIWYIETRTAVRGIPNRRSGLRIWSQTQDLDLTLGIAERCILCRIISKVTQWFRYRYFRLLPPWSRDRLHRRRRATNQPAVVLSYRTIGTVNNRYGVKWRNVTYSTCRGASSSDDVFSGVMAVSTTSFSATPGIIVIGAVALKYICGLLFGTSAFALPSA</sequence>
<reference evidence="2" key="1">
    <citation type="submission" date="2022-01" db="EMBL/GenBank/DDBJ databases">
        <authorList>
            <person name="King R."/>
        </authorList>
    </citation>
    <scope>NUCLEOTIDE SEQUENCE</scope>
</reference>
<name>A0A9P0HJM6_NEZVI</name>
<feature type="transmembrane region" description="Helical" evidence="1">
    <location>
        <begin position="203"/>
        <end position="226"/>
    </location>
</feature>
<dbReference type="AlphaFoldDB" id="A0A9P0HJM6"/>
<evidence type="ECO:0000313" key="3">
    <source>
        <dbReference type="Proteomes" id="UP001152798"/>
    </source>
</evidence>
<keyword evidence="3" id="KW-1185">Reference proteome</keyword>
<protein>
    <submittedName>
        <fullName evidence="2">Uncharacterized protein</fullName>
    </submittedName>
</protein>